<accession>A0A0L7QN66</accession>
<reference evidence="1 2" key="1">
    <citation type="submission" date="2015-07" db="EMBL/GenBank/DDBJ databases">
        <title>The genome of Habropoda laboriosa.</title>
        <authorList>
            <person name="Pan H."/>
            <person name="Kapheim K."/>
        </authorList>
    </citation>
    <scope>NUCLEOTIDE SEQUENCE [LARGE SCALE GENOMIC DNA]</scope>
    <source>
        <strain evidence="1">0110345459</strain>
    </source>
</reference>
<protein>
    <submittedName>
        <fullName evidence="1">Nicotinamide riboside kinase 1</fullName>
    </submittedName>
</protein>
<dbReference type="GO" id="GO:0016301">
    <property type="term" value="F:kinase activity"/>
    <property type="evidence" value="ECO:0007669"/>
    <property type="project" value="UniProtKB-KW"/>
</dbReference>
<dbReference type="OrthoDB" id="10041966at2759"/>
<gene>
    <name evidence="1" type="ORF">WH47_09203</name>
</gene>
<keyword evidence="1" id="KW-0808">Transferase</keyword>
<dbReference type="Proteomes" id="UP000053825">
    <property type="component" value="Unassembled WGS sequence"/>
</dbReference>
<evidence type="ECO:0000313" key="1">
    <source>
        <dbReference type="EMBL" id="KOC60063.1"/>
    </source>
</evidence>
<dbReference type="Pfam" id="PF13238">
    <property type="entry name" value="AAA_18"/>
    <property type="match status" value="1"/>
</dbReference>
<dbReference type="EMBL" id="KQ414860">
    <property type="protein sequence ID" value="KOC60063.1"/>
    <property type="molecule type" value="Genomic_DNA"/>
</dbReference>
<dbReference type="SUPFAM" id="SSF52540">
    <property type="entry name" value="P-loop containing nucleoside triphosphate hydrolases"/>
    <property type="match status" value="1"/>
</dbReference>
<dbReference type="AlphaFoldDB" id="A0A0L7QN66"/>
<proteinExistence type="predicted"/>
<name>A0A0L7QN66_9HYME</name>
<sequence length="196" mass="22868">MSTKKWFVLGISGATCSGKTSLANRLHKELENSVVIHQDNYFLPIDDPRHIKIEELNHFNWELITSVDWDKLHSDVLKLIESTPNGNTCSDTIDKNILILDGFLLFKCKVISDLCNRKYFLTLTKEQCWERRKGRVYNPPDVPGYFEKVVWPEYLKHIDELMKDKNLCKTIKFVDGSKSKEEIFQTIFAEIKKLLS</sequence>
<evidence type="ECO:0000313" key="2">
    <source>
        <dbReference type="Proteomes" id="UP000053825"/>
    </source>
</evidence>
<dbReference type="PANTHER" id="PTHR10285">
    <property type="entry name" value="URIDINE KINASE"/>
    <property type="match status" value="1"/>
</dbReference>
<dbReference type="InterPro" id="IPR027417">
    <property type="entry name" value="P-loop_NTPase"/>
</dbReference>
<organism evidence="1 2">
    <name type="scientific">Habropoda laboriosa</name>
    <dbReference type="NCBI Taxonomy" id="597456"/>
    <lineage>
        <taxon>Eukaryota</taxon>
        <taxon>Metazoa</taxon>
        <taxon>Ecdysozoa</taxon>
        <taxon>Arthropoda</taxon>
        <taxon>Hexapoda</taxon>
        <taxon>Insecta</taxon>
        <taxon>Pterygota</taxon>
        <taxon>Neoptera</taxon>
        <taxon>Endopterygota</taxon>
        <taxon>Hymenoptera</taxon>
        <taxon>Apocrita</taxon>
        <taxon>Aculeata</taxon>
        <taxon>Apoidea</taxon>
        <taxon>Anthophila</taxon>
        <taxon>Apidae</taxon>
        <taxon>Habropoda</taxon>
    </lineage>
</organism>
<dbReference type="Gene3D" id="3.40.50.300">
    <property type="entry name" value="P-loop containing nucleotide triphosphate hydrolases"/>
    <property type="match status" value="1"/>
</dbReference>
<keyword evidence="2" id="KW-1185">Reference proteome</keyword>
<keyword evidence="1" id="KW-0418">Kinase</keyword>
<dbReference type="STRING" id="597456.A0A0L7QN66"/>